<dbReference type="STRING" id="1498499.EP47_05090"/>
<dbReference type="Gene3D" id="2.40.160.20">
    <property type="match status" value="1"/>
</dbReference>
<evidence type="ECO:0000256" key="1">
    <source>
        <dbReference type="SAM" id="SignalP"/>
    </source>
</evidence>
<feature type="signal peptide" evidence="1">
    <location>
        <begin position="1"/>
        <end position="22"/>
    </location>
</feature>
<dbReference type="InterPro" id="IPR005618">
    <property type="entry name" value="OMPW"/>
</dbReference>
<sequence length="210" mass="22947">MRKLTGLLLMSIYSLNLSSAFADSHWLTRLRGIDVIPEASSSSISLIGGSVTDISSQFAPELDFSYFFTRQVALELILATTRHSVQATDTVLGTVDLGKVNVLPPTLTLQYHFLPEQSFNPYVGAGINYTHFYHVKNGPLSLSTHYGDSVGPALQIGADLALNNNWLLNVDIKQVFMWSNVDVNTALGQLKTRATINPVIVGVGLGYRFS</sequence>
<dbReference type="AlphaFoldDB" id="A0A0A2SRI4"/>
<feature type="chain" id="PRO_5001993217" evidence="1">
    <location>
        <begin position="23"/>
        <end position="210"/>
    </location>
</feature>
<dbReference type="Pfam" id="PF03922">
    <property type="entry name" value="OmpW"/>
    <property type="match status" value="1"/>
</dbReference>
<dbReference type="PANTHER" id="PTHR36920">
    <property type="match status" value="1"/>
</dbReference>
<dbReference type="OrthoDB" id="9807574at2"/>
<accession>A0A0A2SRI4</accession>
<organism evidence="2 3">
    <name type="scientific">Legionella norrlandica</name>
    <dbReference type="NCBI Taxonomy" id="1498499"/>
    <lineage>
        <taxon>Bacteria</taxon>
        <taxon>Pseudomonadati</taxon>
        <taxon>Pseudomonadota</taxon>
        <taxon>Gammaproteobacteria</taxon>
        <taxon>Legionellales</taxon>
        <taxon>Legionellaceae</taxon>
        <taxon>Legionella</taxon>
    </lineage>
</organism>
<keyword evidence="3" id="KW-1185">Reference proteome</keyword>
<dbReference type="GO" id="GO:0055085">
    <property type="term" value="P:transmembrane transport"/>
    <property type="evidence" value="ECO:0007669"/>
    <property type="project" value="TreeGrafter"/>
</dbReference>
<reference evidence="2 3" key="1">
    <citation type="submission" date="2014-05" db="EMBL/GenBank/DDBJ databases">
        <authorList>
            <person name="Rizzardi K."/>
            <person name="Winiecka-Krusnell J."/>
            <person name="Ramliden M."/>
            <person name="Alm E."/>
            <person name="Andersson S."/>
            <person name="Byfors S."/>
        </authorList>
    </citation>
    <scope>NUCLEOTIDE SEQUENCE [LARGE SCALE GENOMIC DNA]</scope>
    <source>
        <strain evidence="2 3">LEGN</strain>
    </source>
</reference>
<name>A0A0A2SRI4_9GAMM</name>
<keyword evidence="1" id="KW-0732">Signal</keyword>
<comment type="caution">
    <text evidence="2">The sequence shown here is derived from an EMBL/GenBank/DDBJ whole genome shotgun (WGS) entry which is preliminary data.</text>
</comment>
<protein>
    <submittedName>
        <fullName evidence="2">Membrane protein</fullName>
    </submittedName>
</protein>
<dbReference type="PANTHER" id="PTHR36920:SF1">
    <property type="entry name" value="OUTER MEMBRANE PROTEIN W"/>
    <property type="match status" value="1"/>
</dbReference>
<proteinExistence type="predicted"/>
<evidence type="ECO:0000313" key="3">
    <source>
        <dbReference type="Proteomes" id="UP000054422"/>
    </source>
</evidence>
<dbReference type="Proteomes" id="UP000054422">
    <property type="component" value="Unassembled WGS sequence"/>
</dbReference>
<dbReference type="EMBL" id="JNCF01000011">
    <property type="protein sequence ID" value="KGP63740.1"/>
    <property type="molecule type" value="Genomic_DNA"/>
</dbReference>
<dbReference type="InterPro" id="IPR011250">
    <property type="entry name" value="OMP/PagP_B-barrel"/>
</dbReference>
<gene>
    <name evidence="2" type="ORF">EP47_05090</name>
</gene>
<dbReference type="SUPFAM" id="SSF56925">
    <property type="entry name" value="OMPA-like"/>
    <property type="match status" value="1"/>
</dbReference>
<evidence type="ECO:0000313" key="2">
    <source>
        <dbReference type="EMBL" id="KGP63740.1"/>
    </source>
</evidence>
<dbReference type="GO" id="GO:0019867">
    <property type="term" value="C:outer membrane"/>
    <property type="evidence" value="ECO:0007669"/>
    <property type="project" value="InterPro"/>
</dbReference>
<dbReference type="RefSeq" id="WP_035888128.1">
    <property type="nucleotide sequence ID" value="NZ_JNCF01000011.1"/>
</dbReference>